<name>A0ACC2KP72_PERAE</name>
<comment type="caution">
    <text evidence="1">The sequence shown here is derived from an EMBL/GenBank/DDBJ whole genome shotgun (WGS) entry which is preliminary data.</text>
</comment>
<protein>
    <submittedName>
        <fullName evidence="1">Uncharacterized protein</fullName>
    </submittedName>
</protein>
<organism evidence="1 2">
    <name type="scientific">Persea americana</name>
    <name type="common">Avocado</name>
    <dbReference type="NCBI Taxonomy" id="3435"/>
    <lineage>
        <taxon>Eukaryota</taxon>
        <taxon>Viridiplantae</taxon>
        <taxon>Streptophyta</taxon>
        <taxon>Embryophyta</taxon>
        <taxon>Tracheophyta</taxon>
        <taxon>Spermatophyta</taxon>
        <taxon>Magnoliopsida</taxon>
        <taxon>Magnoliidae</taxon>
        <taxon>Laurales</taxon>
        <taxon>Lauraceae</taxon>
        <taxon>Persea</taxon>
    </lineage>
</organism>
<reference evidence="1 2" key="1">
    <citation type="journal article" date="2022" name="Hortic Res">
        <title>A haplotype resolved chromosomal level avocado genome allows analysis of novel avocado genes.</title>
        <authorList>
            <person name="Nath O."/>
            <person name="Fletcher S.J."/>
            <person name="Hayward A."/>
            <person name="Shaw L.M."/>
            <person name="Masouleh A.K."/>
            <person name="Furtado A."/>
            <person name="Henry R.J."/>
            <person name="Mitter N."/>
        </authorList>
    </citation>
    <scope>NUCLEOTIDE SEQUENCE [LARGE SCALE GENOMIC DNA]</scope>
    <source>
        <strain evidence="2">cv. Hass</strain>
    </source>
</reference>
<gene>
    <name evidence="1" type="ORF">MRB53_031282</name>
</gene>
<dbReference type="Proteomes" id="UP001234297">
    <property type="component" value="Chromosome 10"/>
</dbReference>
<evidence type="ECO:0000313" key="2">
    <source>
        <dbReference type="Proteomes" id="UP001234297"/>
    </source>
</evidence>
<keyword evidence="2" id="KW-1185">Reference proteome</keyword>
<accession>A0ACC2KP72</accession>
<evidence type="ECO:0000313" key="1">
    <source>
        <dbReference type="EMBL" id="KAJ8622753.1"/>
    </source>
</evidence>
<dbReference type="EMBL" id="CM056818">
    <property type="protein sequence ID" value="KAJ8622753.1"/>
    <property type="molecule type" value="Genomic_DNA"/>
</dbReference>
<proteinExistence type="predicted"/>
<sequence>MESWREMMGREFSSNWFKHALNASEYTLTSWVGDNCCRWEGVGCHNETGHVIKLNLRNTINTVSGEIDPSLLELEHLSYLDLSGNDFGHKPIPKFLGSFVKLSDGDEENKGVVFPRDALHSGVSVVEFEEKDLKHVLKHGMTVGFESFREMNREFLIYRDGWFVFVEMGGLSAVIDQKTVF</sequence>